<proteinExistence type="predicted"/>
<dbReference type="VEuPathDB" id="FungiDB:ASPFODRAFT_31345"/>
<feature type="region of interest" description="Disordered" evidence="1">
    <location>
        <begin position="16"/>
        <end position="56"/>
    </location>
</feature>
<keyword evidence="2" id="KW-0762">Sugar transport</keyword>
<comment type="caution">
    <text evidence="2">The sequence shown here is derived from an EMBL/GenBank/DDBJ whole genome shotgun (WGS) entry which is preliminary data.</text>
</comment>
<dbReference type="AlphaFoldDB" id="A0A146FTK8"/>
<protein>
    <submittedName>
        <fullName evidence="2">Sugar transporter</fullName>
    </submittedName>
</protein>
<keyword evidence="2" id="KW-0813">Transport</keyword>
<evidence type="ECO:0000313" key="3">
    <source>
        <dbReference type="Proteomes" id="UP000075230"/>
    </source>
</evidence>
<dbReference type="EMBL" id="BCWF01000025">
    <property type="protein sequence ID" value="GAT28432.1"/>
    <property type="molecule type" value="Genomic_DNA"/>
</dbReference>
<reference evidence="3" key="2">
    <citation type="submission" date="2016-02" db="EMBL/GenBank/DDBJ databases">
        <title>Genome sequencing of Aspergillus luchuensis NBRC 4314.</title>
        <authorList>
            <person name="Yamada O."/>
        </authorList>
    </citation>
    <scope>NUCLEOTIDE SEQUENCE [LARGE SCALE GENOMIC DNA]</scope>
    <source>
        <strain evidence="3">RIB 2604</strain>
    </source>
</reference>
<sequence length="116" mass="12845">MGSWWKNWQRDRSQIPEVVIPLADAPNTTPQTEKDAESNVNSLDSQEKGAASAPESTTLTLEALRAEVDSAVSASGHNSVYDRKAKIINKAIQDIGMGRYQWELYMLCGFGWTADK</sequence>
<reference evidence="2 3" key="1">
    <citation type="journal article" date="2016" name="DNA Res.">
        <title>Genome sequence of Aspergillus luchuensis NBRC 4314.</title>
        <authorList>
            <person name="Yamada O."/>
            <person name="Machida M."/>
            <person name="Hosoyama A."/>
            <person name="Goto M."/>
            <person name="Takahashi T."/>
            <person name="Futagami T."/>
            <person name="Yamagata Y."/>
            <person name="Takeuchi M."/>
            <person name="Kobayashi T."/>
            <person name="Koike H."/>
            <person name="Abe K."/>
            <person name="Asai K."/>
            <person name="Arita M."/>
            <person name="Fujita N."/>
            <person name="Fukuda K."/>
            <person name="Higa K."/>
            <person name="Horikawa H."/>
            <person name="Ishikawa T."/>
            <person name="Jinno K."/>
            <person name="Kato Y."/>
            <person name="Kirimura K."/>
            <person name="Mizutani O."/>
            <person name="Nakasone K."/>
            <person name="Sano M."/>
            <person name="Shiraishi Y."/>
            <person name="Tsukahara M."/>
            <person name="Gomi K."/>
        </authorList>
    </citation>
    <scope>NUCLEOTIDE SEQUENCE [LARGE SCALE GENOMIC DNA]</scope>
    <source>
        <strain evidence="2 3">RIB 2604</strain>
    </source>
</reference>
<dbReference type="Proteomes" id="UP000075230">
    <property type="component" value="Unassembled WGS sequence"/>
</dbReference>
<name>A0A146FTK8_ASPKA</name>
<gene>
    <name evidence="2" type="ORF">RIB2604_02600720</name>
</gene>
<accession>A0A146FTK8</accession>
<evidence type="ECO:0000256" key="1">
    <source>
        <dbReference type="SAM" id="MobiDB-lite"/>
    </source>
</evidence>
<evidence type="ECO:0000313" key="2">
    <source>
        <dbReference type="EMBL" id="GAT28432.1"/>
    </source>
</evidence>
<organism evidence="2 3">
    <name type="scientific">Aspergillus kawachii</name>
    <name type="common">White koji mold</name>
    <name type="synonym">Aspergillus awamori var. kawachi</name>
    <dbReference type="NCBI Taxonomy" id="1069201"/>
    <lineage>
        <taxon>Eukaryota</taxon>
        <taxon>Fungi</taxon>
        <taxon>Dikarya</taxon>
        <taxon>Ascomycota</taxon>
        <taxon>Pezizomycotina</taxon>
        <taxon>Eurotiomycetes</taxon>
        <taxon>Eurotiomycetidae</taxon>
        <taxon>Eurotiales</taxon>
        <taxon>Aspergillaceae</taxon>
        <taxon>Aspergillus</taxon>
        <taxon>Aspergillus subgen. Circumdati</taxon>
    </lineage>
</organism>